<dbReference type="Proteomes" id="UP000225544">
    <property type="component" value="Segment"/>
</dbReference>
<reference evidence="2" key="1">
    <citation type="submission" date="2017-05" db="EMBL/GenBank/DDBJ databases">
        <authorList>
            <person name="Aguayo I.A."/>
            <person name="Haubrich L.A."/>
            <person name="Lawand A."/>
            <person name="Nayek S."/>
            <person name="Syed N."/>
            <person name="Wagner P.E."/>
            <person name="Donegan-Quick R."/>
            <person name="Kim T."/>
            <person name="Visi D.K."/>
            <person name="Allen M.S."/>
            <person name="Hughes L.E."/>
            <person name="Stoner T.H."/>
            <person name="Garlena R.A."/>
            <person name="Russell D.A."/>
            <person name="Pope W.H."/>
            <person name="Jacobs-Sera D."/>
            <person name="Hatfull G.F."/>
        </authorList>
    </citation>
    <scope>NUCLEOTIDE SEQUENCE [LARGE SCALE GENOMIC DNA]</scope>
</reference>
<keyword evidence="2" id="KW-1185">Reference proteome</keyword>
<name>A0A222ZIF1_9CAUD</name>
<evidence type="ECO:0000313" key="1">
    <source>
        <dbReference type="EMBL" id="ASR84119.1"/>
    </source>
</evidence>
<dbReference type="KEGG" id="vg:65071740"/>
<gene>
    <name evidence="1" type="primary">26</name>
    <name evidence="1" type="ORF">SEA_WHEELBITE_26</name>
</gene>
<dbReference type="EMBL" id="MF140434">
    <property type="protein sequence ID" value="ASR84119.1"/>
    <property type="molecule type" value="Genomic_DNA"/>
</dbReference>
<accession>A0A222ZIF1</accession>
<dbReference type="GeneID" id="65071740"/>
<organism evidence="1 2">
    <name type="scientific">Arthrobacter phage Wheelbite</name>
    <dbReference type="NCBI Taxonomy" id="2015873"/>
    <lineage>
        <taxon>Viruses</taxon>
        <taxon>Duplodnaviria</taxon>
        <taxon>Heunggongvirae</taxon>
        <taxon>Uroviricota</taxon>
        <taxon>Caudoviricetes</taxon>
        <taxon>Laroyevirus</taxon>
        <taxon>Laroyevirus wheelbite</taxon>
    </lineage>
</organism>
<sequence length="86" mass="9006">MASYENITHLTVQNLRVLGDVELPDGTIPEPATVEAVEPVEAPAPLPEKLTMVALGEYLEALTTALVTAGVLKNHEGAKGTVEAAE</sequence>
<protein>
    <submittedName>
        <fullName evidence="1">Uncharacterized protein</fullName>
    </submittedName>
</protein>
<dbReference type="RefSeq" id="YP_010082734.1">
    <property type="nucleotide sequence ID" value="NC_055034.1"/>
</dbReference>
<evidence type="ECO:0000313" key="2">
    <source>
        <dbReference type="Proteomes" id="UP000225544"/>
    </source>
</evidence>
<proteinExistence type="predicted"/>